<evidence type="ECO:0000313" key="11">
    <source>
        <dbReference type="EMBL" id="CUV42182.1"/>
    </source>
</evidence>
<dbReference type="PANTHER" id="PTHR42917:SF2">
    <property type="entry name" value="2,4-DIENOYL-COA REDUCTASE [(2E)-ENOYL-COA-PRODUCING]"/>
    <property type="match status" value="1"/>
</dbReference>
<dbReference type="Pfam" id="PF00724">
    <property type="entry name" value="Oxidored_FMN"/>
    <property type="match status" value="1"/>
</dbReference>
<dbReference type="Pfam" id="PF12831">
    <property type="entry name" value="FAD_oxidored"/>
    <property type="match status" value="1"/>
</dbReference>
<evidence type="ECO:0000256" key="6">
    <source>
        <dbReference type="ARBA" id="ARBA00023002"/>
    </source>
</evidence>
<dbReference type="GO" id="GO:0046872">
    <property type="term" value="F:metal ion binding"/>
    <property type="evidence" value="ECO:0007669"/>
    <property type="project" value="UniProtKB-KW"/>
</dbReference>
<accession>A0A0S4W5V0</accession>
<dbReference type="PANTHER" id="PTHR42917">
    <property type="entry name" value="2,4-DIENOYL-COA REDUCTASE"/>
    <property type="match status" value="1"/>
</dbReference>
<evidence type="ECO:0000259" key="9">
    <source>
        <dbReference type="Pfam" id="PF00724"/>
    </source>
</evidence>
<keyword evidence="6 11" id="KW-0560">Oxidoreductase</keyword>
<dbReference type="SUPFAM" id="SSF51971">
    <property type="entry name" value="Nucleotide-binding domain"/>
    <property type="match status" value="1"/>
</dbReference>
<evidence type="ECO:0000313" key="10">
    <source>
        <dbReference type="EMBL" id="CUV24915.1"/>
    </source>
</evidence>
<dbReference type="AlphaFoldDB" id="A0A0S4W5V0"/>
<dbReference type="EMBL" id="LN899823">
    <property type="protein sequence ID" value="CUV24915.1"/>
    <property type="molecule type" value="Genomic_DNA"/>
</dbReference>
<evidence type="ECO:0000256" key="7">
    <source>
        <dbReference type="ARBA" id="ARBA00023004"/>
    </source>
</evidence>
<keyword evidence="8" id="KW-0411">Iron-sulfur</keyword>
<evidence type="ECO:0000256" key="3">
    <source>
        <dbReference type="ARBA" id="ARBA00022630"/>
    </source>
</evidence>
<dbReference type="GO" id="GO:0010181">
    <property type="term" value="F:FMN binding"/>
    <property type="evidence" value="ECO:0007669"/>
    <property type="project" value="InterPro"/>
</dbReference>
<dbReference type="InterPro" id="IPR051793">
    <property type="entry name" value="NADH:flavin_oxidoreductase"/>
</dbReference>
<dbReference type="EMBL" id="LN899826">
    <property type="protein sequence ID" value="CUV42182.1"/>
    <property type="molecule type" value="Genomic_DNA"/>
</dbReference>
<dbReference type="SUPFAM" id="SSF51395">
    <property type="entry name" value="FMN-linked oxidoreductases"/>
    <property type="match status" value="1"/>
</dbReference>
<sequence>MRAPDGMASGPARFDPLFEPVQLGPVVAKNRFYQVPHCNGMNRVHPSSMARMRGIKAEGGWGAICTEQCDIHYSGCHPRELRLWDAQDIPILAKACEEIHRHGALAGIELAHNGFHVSNLETRAIPIAPSLAPTRGIAPVTAREMDKRDIQDVRRWHRTAALNAKRAGFDIVYVYASHDMTLPAHFLSRRHNRRTDEYGGSLENRVRLLRELVMDTKEAVGDRCAVALRFGVDELMGSGGLSSEGEGRDVVEMLADLPDLWDVNLSPFGNDGQTSRFSDEGFQDRYIRFVKRVTGKPVVGVGRFTSPDHMLALVTSGALDLIGAARPSIADPFLPEKIRNGAFDDIRECIGCNLCVASDKLSVPLRCTQNPTMGEEWRRDWHPEVIPPRDTDDRVLVIGAGPAGLEAAVWLGRRGYETILADRARHFGGRAVAESHLPGLHAWRRVADWRLGQLRKDRHVLMLPENDVTAEIALESDCSLIVVATGAEWRRDGVGRTHALPFRAWTRSRCTPRTTSWPAEFPPAASWSSTTITITWVGSSAKSSPRTAAPWNS</sequence>
<dbReference type="InterPro" id="IPR001155">
    <property type="entry name" value="OxRdtase_FMN_N"/>
</dbReference>
<feature type="domain" description="NADH:flavin oxidoreductase/NADH oxidase N-terminal" evidence="9">
    <location>
        <begin position="17"/>
        <end position="341"/>
    </location>
</feature>
<name>A0A0S4W5V0_RALSL</name>
<evidence type="ECO:0000256" key="8">
    <source>
        <dbReference type="ARBA" id="ARBA00023014"/>
    </source>
</evidence>
<reference evidence="11" key="1">
    <citation type="submission" date="2015-10" db="EMBL/GenBank/DDBJ databases">
        <authorList>
            <person name="Gilbert D.G."/>
        </authorList>
    </citation>
    <scope>NUCLEOTIDE SEQUENCE</scope>
    <source>
        <strain evidence="11">Phyl III-seqv23</strain>
    </source>
</reference>
<dbReference type="EC" id="1.5.8.2" evidence="11"/>
<proteinExistence type="predicted"/>
<dbReference type="GO" id="GO:0050470">
    <property type="term" value="F:trimethylamine dehydrogenase activity"/>
    <property type="evidence" value="ECO:0007669"/>
    <property type="project" value="UniProtKB-EC"/>
</dbReference>
<evidence type="ECO:0000256" key="4">
    <source>
        <dbReference type="ARBA" id="ARBA00022643"/>
    </source>
</evidence>
<dbReference type="InterPro" id="IPR013785">
    <property type="entry name" value="Aldolase_TIM"/>
</dbReference>
<dbReference type="Gene3D" id="3.40.50.720">
    <property type="entry name" value="NAD(P)-binding Rossmann-like Domain"/>
    <property type="match status" value="1"/>
</dbReference>
<keyword evidence="3" id="KW-0285">Flavoprotein</keyword>
<gene>
    <name evidence="10" type="ORF">RUN1744_v1_770027</name>
    <name evidence="11" type="ORF">TF3108_v1_1100006</name>
</gene>
<evidence type="ECO:0000256" key="1">
    <source>
        <dbReference type="ARBA" id="ARBA00001917"/>
    </source>
</evidence>
<dbReference type="PRINTS" id="PR00368">
    <property type="entry name" value="FADPNR"/>
</dbReference>
<dbReference type="GO" id="GO:0051536">
    <property type="term" value="F:iron-sulfur cluster binding"/>
    <property type="evidence" value="ECO:0007669"/>
    <property type="project" value="UniProtKB-KW"/>
</dbReference>
<evidence type="ECO:0000256" key="2">
    <source>
        <dbReference type="ARBA" id="ARBA00001966"/>
    </source>
</evidence>
<keyword evidence="5" id="KW-0479">Metal-binding</keyword>
<dbReference type="CDD" id="cd02929">
    <property type="entry name" value="TMADH_HD_FMN"/>
    <property type="match status" value="1"/>
</dbReference>
<comment type="cofactor">
    <cofactor evidence="1">
        <name>FMN</name>
        <dbReference type="ChEBI" id="CHEBI:58210"/>
    </cofactor>
</comment>
<protein>
    <submittedName>
        <fullName evidence="11">Trimethylamine dehydrogenase</fullName>
        <ecNumber evidence="11">1.5.8.2</ecNumber>
    </submittedName>
</protein>
<keyword evidence="7" id="KW-0408">Iron</keyword>
<comment type="cofactor">
    <cofactor evidence="2">
        <name>[4Fe-4S] cluster</name>
        <dbReference type="ChEBI" id="CHEBI:49883"/>
    </cofactor>
</comment>
<dbReference type="InterPro" id="IPR037348">
    <property type="entry name" value="TMADH/DMDH_FMN-bd"/>
</dbReference>
<organism evidence="11">
    <name type="scientific">Ralstonia solanacearum</name>
    <name type="common">Pseudomonas solanacearum</name>
    <dbReference type="NCBI Taxonomy" id="305"/>
    <lineage>
        <taxon>Bacteria</taxon>
        <taxon>Pseudomonadati</taxon>
        <taxon>Pseudomonadota</taxon>
        <taxon>Betaproteobacteria</taxon>
        <taxon>Burkholderiales</taxon>
        <taxon>Burkholderiaceae</taxon>
        <taxon>Ralstonia</taxon>
        <taxon>Ralstonia solanacearum species complex</taxon>
    </lineage>
</organism>
<evidence type="ECO:0000256" key="5">
    <source>
        <dbReference type="ARBA" id="ARBA00022723"/>
    </source>
</evidence>
<dbReference type="Gene3D" id="3.20.20.70">
    <property type="entry name" value="Aldolase class I"/>
    <property type="match status" value="1"/>
</dbReference>
<keyword evidence="4" id="KW-0288">FMN</keyword>